<evidence type="ECO:0000313" key="2">
    <source>
        <dbReference type="Proteomes" id="UP001177670"/>
    </source>
</evidence>
<dbReference type="EMBL" id="JAHYIQ010000043">
    <property type="protein sequence ID" value="KAK1118452.1"/>
    <property type="molecule type" value="Genomic_DNA"/>
</dbReference>
<evidence type="ECO:0000313" key="1">
    <source>
        <dbReference type="EMBL" id="KAK1118452.1"/>
    </source>
</evidence>
<protein>
    <submittedName>
        <fullName evidence="1">Uncharacterized protein</fullName>
    </submittedName>
</protein>
<proteinExistence type="predicted"/>
<keyword evidence="2" id="KW-1185">Reference proteome</keyword>
<dbReference type="AlphaFoldDB" id="A0AA40FG89"/>
<dbReference type="Proteomes" id="UP001177670">
    <property type="component" value="Unassembled WGS sequence"/>
</dbReference>
<accession>A0AA40FG89</accession>
<name>A0AA40FG89_9HYME</name>
<sequence>MQLLTLFSIGEFEHSLVHAHQGFQKYPITFLQHGILQGNEAIEDCIGSDTEPRVLQLLSPWIRELGEYRKLLIERLKEEVDELAGTKN</sequence>
<reference evidence="1" key="1">
    <citation type="submission" date="2021-10" db="EMBL/GenBank/DDBJ databases">
        <title>Melipona bicolor Genome sequencing and assembly.</title>
        <authorList>
            <person name="Araujo N.S."/>
            <person name="Arias M.C."/>
        </authorList>
    </citation>
    <scope>NUCLEOTIDE SEQUENCE</scope>
    <source>
        <strain evidence="1">USP_2M_L1-L4_2017</strain>
        <tissue evidence="1">Whole body</tissue>
    </source>
</reference>
<comment type="caution">
    <text evidence="1">The sequence shown here is derived from an EMBL/GenBank/DDBJ whole genome shotgun (WGS) entry which is preliminary data.</text>
</comment>
<gene>
    <name evidence="1" type="ORF">K0M31_015150</name>
</gene>
<organism evidence="1 2">
    <name type="scientific">Melipona bicolor</name>
    <dbReference type="NCBI Taxonomy" id="60889"/>
    <lineage>
        <taxon>Eukaryota</taxon>
        <taxon>Metazoa</taxon>
        <taxon>Ecdysozoa</taxon>
        <taxon>Arthropoda</taxon>
        <taxon>Hexapoda</taxon>
        <taxon>Insecta</taxon>
        <taxon>Pterygota</taxon>
        <taxon>Neoptera</taxon>
        <taxon>Endopterygota</taxon>
        <taxon>Hymenoptera</taxon>
        <taxon>Apocrita</taxon>
        <taxon>Aculeata</taxon>
        <taxon>Apoidea</taxon>
        <taxon>Anthophila</taxon>
        <taxon>Apidae</taxon>
        <taxon>Melipona</taxon>
    </lineage>
</organism>